<dbReference type="InterPro" id="IPR000639">
    <property type="entry name" value="Epox_hydrolase-like"/>
</dbReference>
<dbReference type="PRINTS" id="PR00111">
    <property type="entry name" value="ABHYDROLASE"/>
</dbReference>
<keyword evidence="1 3" id="KW-0378">Hydrolase</keyword>
<dbReference type="Gene3D" id="3.40.50.1820">
    <property type="entry name" value="alpha/beta hydrolase"/>
    <property type="match status" value="1"/>
</dbReference>
<accession>C4LC09</accession>
<dbReference type="PANTHER" id="PTHR46118:SF4">
    <property type="entry name" value="PROTEIN ABHD11"/>
    <property type="match status" value="1"/>
</dbReference>
<dbReference type="GO" id="GO:0016787">
    <property type="term" value="F:hydrolase activity"/>
    <property type="evidence" value="ECO:0007669"/>
    <property type="project" value="UniProtKB-KW"/>
</dbReference>
<evidence type="ECO:0000256" key="1">
    <source>
        <dbReference type="ARBA" id="ARBA00022801"/>
    </source>
</evidence>
<evidence type="ECO:0000313" key="3">
    <source>
        <dbReference type="EMBL" id="ACQ92488.1"/>
    </source>
</evidence>
<name>C4LC09_TOLAT</name>
<dbReference type="InterPro" id="IPR029058">
    <property type="entry name" value="AB_hydrolase_fold"/>
</dbReference>
<proteinExistence type="predicted"/>
<evidence type="ECO:0000313" key="4">
    <source>
        <dbReference type="Proteomes" id="UP000009073"/>
    </source>
</evidence>
<dbReference type="EMBL" id="CP001616">
    <property type="protein sequence ID" value="ACQ92488.1"/>
    <property type="molecule type" value="Genomic_DNA"/>
</dbReference>
<dbReference type="RefSeq" id="WP_012729087.1">
    <property type="nucleotide sequence ID" value="NC_012691.1"/>
</dbReference>
<dbReference type="PRINTS" id="PR00412">
    <property type="entry name" value="EPOXHYDRLASE"/>
</dbReference>
<evidence type="ECO:0000259" key="2">
    <source>
        <dbReference type="Pfam" id="PF12697"/>
    </source>
</evidence>
<dbReference type="HOGENOM" id="CLU_020336_53_1_6"/>
<protein>
    <submittedName>
        <fullName evidence="3">Alpha/beta hydrolase fold protein</fullName>
    </submittedName>
</protein>
<dbReference type="InterPro" id="IPR000073">
    <property type="entry name" value="AB_hydrolase_1"/>
</dbReference>
<dbReference type="OrthoDB" id="9808398at2"/>
<dbReference type="AlphaFoldDB" id="C4LC09"/>
<dbReference type="STRING" id="595494.Tola_0860"/>
<feature type="domain" description="AB hydrolase-1" evidence="2">
    <location>
        <begin position="18"/>
        <end position="250"/>
    </location>
</feature>
<dbReference type="eggNOG" id="COG2267">
    <property type="taxonomic scope" value="Bacteria"/>
</dbReference>
<organism evidence="3 4">
    <name type="scientific">Tolumonas auensis (strain DSM 9187 / NBRC 110442 / TA 4)</name>
    <dbReference type="NCBI Taxonomy" id="595494"/>
    <lineage>
        <taxon>Bacteria</taxon>
        <taxon>Pseudomonadati</taxon>
        <taxon>Pseudomonadota</taxon>
        <taxon>Gammaproteobacteria</taxon>
        <taxon>Aeromonadales</taxon>
        <taxon>Aeromonadaceae</taxon>
        <taxon>Tolumonas</taxon>
    </lineage>
</organism>
<gene>
    <name evidence="3" type="ordered locus">Tola_0860</name>
</gene>
<dbReference type="PANTHER" id="PTHR46118">
    <property type="entry name" value="PROTEIN ABHD11"/>
    <property type="match status" value="1"/>
</dbReference>
<dbReference type="KEGG" id="tau:Tola_0860"/>
<reference evidence="4" key="1">
    <citation type="submission" date="2009-05" db="EMBL/GenBank/DDBJ databases">
        <title>Complete sequence of Tolumonas auensis DSM 9187.</title>
        <authorList>
            <consortium name="US DOE Joint Genome Institute"/>
            <person name="Lucas S."/>
            <person name="Copeland A."/>
            <person name="Lapidus A."/>
            <person name="Glavina del Rio T."/>
            <person name="Tice H."/>
            <person name="Bruce D."/>
            <person name="Goodwin L."/>
            <person name="Pitluck S."/>
            <person name="Chertkov O."/>
            <person name="Brettin T."/>
            <person name="Detter J.C."/>
            <person name="Han C."/>
            <person name="Larimer F."/>
            <person name="Land M."/>
            <person name="Hauser L."/>
            <person name="Kyrpides N."/>
            <person name="Mikhailova N."/>
            <person name="Spring S."/>
            <person name="Beller H."/>
        </authorList>
    </citation>
    <scope>NUCLEOTIDE SEQUENCE [LARGE SCALE GENOMIC DNA]</scope>
    <source>
        <strain evidence="4">DSM 9187 / TA4</strain>
    </source>
</reference>
<dbReference type="SUPFAM" id="SSF53474">
    <property type="entry name" value="alpha/beta-Hydrolases"/>
    <property type="match status" value="1"/>
</dbReference>
<dbReference type="Pfam" id="PF12697">
    <property type="entry name" value="Abhydrolase_6"/>
    <property type="match status" value="1"/>
</dbReference>
<dbReference type="Proteomes" id="UP000009073">
    <property type="component" value="Chromosome"/>
</dbReference>
<keyword evidence="4" id="KW-1185">Reference proteome</keyword>
<reference evidence="3 4" key="2">
    <citation type="journal article" date="2011" name="Stand. Genomic Sci.">
        <title>Complete genome sequence of Tolumonas auensis type strain (TA 4).</title>
        <authorList>
            <person name="Chertkov O."/>
            <person name="Copeland A."/>
            <person name="Lucas S."/>
            <person name="Lapidus A."/>
            <person name="Berry K.W."/>
            <person name="Detter J.C."/>
            <person name="Del Rio T.G."/>
            <person name="Hammon N."/>
            <person name="Dalin E."/>
            <person name="Tice H."/>
            <person name="Pitluck S."/>
            <person name="Richardson P."/>
            <person name="Bruce D."/>
            <person name="Goodwin L."/>
            <person name="Han C."/>
            <person name="Tapia R."/>
            <person name="Saunders E."/>
            <person name="Schmutz J."/>
            <person name="Brettin T."/>
            <person name="Larimer F."/>
            <person name="Land M."/>
            <person name="Hauser L."/>
            <person name="Spring S."/>
            <person name="Rohde M."/>
            <person name="Kyrpides N.C."/>
            <person name="Ivanova N."/>
            <person name="Goker M."/>
            <person name="Beller H.R."/>
            <person name="Klenk H.P."/>
            <person name="Woyke T."/>
        </authorList>
    </citation>
    <scope>NUCLEOTIDE SEQUENCE [LARGE SCALE GENOMIC DNA]</scope>
    <source>
        <strain evidence="4">DSM 9187 / TA4</strain>
    </source>
</reference>
<sequence length="261" mass="29136">MKLNYQITPFASAGAVPVVLLHGLFGKQDNLGLLKQHLMSRYPVISVDLRNHGSSEWHPDMNYHAMSLDILELLEQLQLPKVHLLGHSMGGKAAMAVALQEPARVASLVVADIAPVNYQENRHSAVFNALQAVAATPHISSRKEADHLMSEYLSEPAVRQFLLKSFSNEKSTHWQFNLHALEQHYADIMGWPYTPDQQYPGPVLFIKGGASDYLQTGHQTAITNHFPQASARVIPDCGHWLHAEKPALFNGIVERFLQQIN</sequence>